<reference evidence="1 2" key="1">
    <citation type="submission" date="2007-08" db="EMBL/GenBank/DDBJ databases">
        <authorList>
            <person name="Fulton L."/>
            <person name="Clifton S."/>
            <person name="Fulton B."/>
            <person name="Xu J."/>
            <person name="Minx P."/>
            <person name="Pepin K.H."/>
            <person name="Johnson M."/>
            <person name="Thiruvilangam P."/>
            <person name="Bhonagiri V."/>
            <person name="Nash W.E."/>
            <person name="Mardis E.R."/>
            <person name="Wilson R.K."/>
        </authorList>
    </citation>
    <scope>NUCLEOTIDE SEQUENCE [LARGE SCALE GENOMIC DNA]</scope>
    <source>
        <strain evidence="2">ATCC BAA-613 / DSM 15670 / CCUG 46953 / JCM 12243 / WAL 16351</strain>
    </source>
</reference>
<protein>
    <submittedName>
        <fullName evidence="1">Uncharacterized protein</fullName>
    </submittedName>
</protein>
<dbReference type="HOGENOM" id="CLU_111485_0_0_9"/>
<organism evidence="1 2">
    <name type="scientific">Enterocloster bolteae (strain ATCC BAA-613 / DSM 15670 / CCUG 46953 / JCM 12243 / WAL 16351)</name>
    <name type="common">Clostridium bolteae</name>
    <dbReference type="NCBI Taxonomy" id="411902"/>
    <lineage>
        <taxon>Bacteria</taxon>
        <taxon>Bacillati</taxon>
        <taxon>Bacillota</taxon>
        <taxon>Clostridia</taxon>
        <taxon>Lachnospirales</taxon>
        <taxon>Lachnospiraceae</taxon>
        <taxon>Enterocloster</taxon>
    </lineage>
</organism>
<proteinExistence type="predicted"/>
<comment type="caution">
    <text evidence="1">The sequence shown here is derived from an EMBL/GenBank/DDBJ whole genome shotgun (WGS) entry which is preliminary data.</text>
</comment>
<dbReference type="Proteomes" id="UP000005396">
    <property type="component" value="Unassembled WGS sequence"/>
</dbReference>
<accession>A8S0N5</accession>
<sequence length="215" mass="25247">MNILHLKYQVLNTQTILPKKPLNYKVLAAFYHILRCNINYLILHGLKKWGDRMLTGMEVQRESGQSKDENSEVVRLKKKINALIDLLEKTQKEKQYLNTFVDGYIRNNAPVELRIKEVIHVLNILTKEAKWLDSSYQTSSSRNYYRIKTEDFEDVLDRTLVNIPRKKMIKIMANIGVLKCDDGHYTYSATIQRTMYRVYMLKKSAVNTLIGEQDE</sequence>
<reference evidence="1 2" key="2">
    <citation type="submission" date="2007-09" db="EMBL/GenBank/DDBJ databases">
        <title>Draft genome sequence of Clostridium bolteae (ATCC BAA-613).</title>
        <authorList>
            <person name="Sudarsanam P."/>
            <person name="Ley R."/>
            <person name="Guruge J."/>
            <person name="Turnbaugh P.J."/>
            <person name="Mahowald M."/>
            <person name="Liep D."/>
            <person name="Gordon J."/>
        </authorList>
    </citation>
    <scope>NUCLEOTIDE SEQUENCE [LARGE SCALE GENOMIC DNA]</scope>
    <source>
        <strain evidence="2">ATCC BAA-613 / DSM 15670 / CCUG 46953 / JCM 12243 / WAL 16351</strain>
    </source>
</reference>
<gene>
    <name evidence="1" type="ORF">CLOBOL_05721</name>
</gene>
<evidence type="ECO:0000313" key="2">
    <source>
        <dbReference type="Proteomes" id="UP000005396"/>
    </source>
</evidence>
<dbReference type="PaxDb" id="411902-CLOBOL_05721"/>
<dbReference type="AlphaFoldDB" id="A8S0N5"/>
<name>A8S0N5_ENTBW</name>
<evidence type="ECO:0000313" key="1">
    <source>
        <dbReference type="EMBL" id="EDP13969.1"/>
    </source>
</evidence>
<dbReference type="EMBL" id="ABCC02000043">
    <property type="protein sequence ID" value="EDP13969.1"/>
    <property type="molecule type" value="Genomic_DNA"/>
</dbReference>